<evidence type="ECO:0000313" key="3">
    <source>
        <dbReference type="Proteomes" id="UP000634136"/>
    </source>
</evidence>
<feature type="region of interest" description="Disordered" evidence="1">
    <location>
        <begin position="1"/>
        <end position="20"/>
    </location>
</feature>
<accession>A0A834WKW2</accession>
<keyword evidence="3" id="KW-1185">Reference proteome</keyword>
<name>A0A834WKW2_9FABA</name>
<organism evidence="2 3">
    <name type="scientific">Senna tora</name>
    <dbReference type="NCBI Taxonomy" id="362788"/>
    <lineage>
        <taxon>Eukaryota</taxon>
        <taxon>Viridiplantae</taxon>
        <taxon>Streptophyta</taxon>
        <taxon>Embryophyta</taxon>
        <taxon>Tracheophyta</taxon>
        <taxon>Spermatophyta</taxon>
        <taxon>Magnoliopsida</taxon>
        <taxon>eudicotyledons</taxon>
        <taxon>Gunneridae</taxon>
        <taxon>Pentapetalae</taxon>
        <taxon>rosids</taxon>
        <taxon>fabids</taxon>
        <taxon>Fabales</taxon>
        <taxon>Fabaceae</taxon>
        <taxon>Caesalpinioideae</taxon>
        <taxon>Cassia clade</taxon>
        <taxon>Senna</taxon>
    </lineage>
</organism>
<dbReference type="EMBL" id="JAAIUW010000006">
    <property type="protein sequence ID" value="KAF7826732.1"/>
    <property type="molecule type" value="Genomic_DNA"/>
</dbReference>
<evidence type="ECO:0000256" key="1">
    <source>
        <dbReference type="SAM" id="MobiDB-lite"/>
    </source>
</evidence>
<feature type="compositionally biased region" description="Basic and acidic residues" evidence="1">
    <location>
        <begin position="1"/>
        <end position="12"/>
    </location>
</feature>
<protein>
    <submittedName>
        <fullName evidence="2">Uncharacterized protein</fullName>
    </submittedName>
</protein>
<gene>
    <name evidence="2" type="ORF">G2W53_017896</name>
</gene>
<reference evidence="2" key="1">
    <citation type="submission" date="2020-09" db="EMBL/GenBank/DDBJ databases">
        <title>Genome-Enabled Discovery of Anthraquinone Biosynthesis in Senna tora.</title>
        <authorList>
            <person name="Kang S.-H."/>
            <person name="Pandey R.P."/>
            <person name="Lee C.-M."/>
            <person name="Sim J.-S."/>
            <person name="Jeong J.-T."/>
            <person name="Choi B.-S."/>
            <person name="Jung M."/>
            <person name="Ginzburg D."/>
            <person name="Zhao K."/>
            <person name="Won S.Y."/>
            <person name="Oh T.-J."/>
            <person name="Yu Y."/>
            <person name="Kim N.-H."/>
            <person name="Lee O.R."/>
            <person name="Lee T.-H."/>
            <person name="Bashyal P."/>
            <person name="Kim T.-S."/>
            <person name="Lee W.-H."/>
            <person name="Kawkins C."/>
            <person name="Kim C.-K."/>
            <person name="Kim J.S."/>
            <person name="Ahn B.O."/>
            <person name="Rhee S.Y."/>
            <person name="Sohng J.K."/>
        </authorList>
    </citation>
    <scope>NUCLEOTIDE SEQUENCE</scope>
    <source>
        <tissue evidence="2">Leaf</tissue>
    </source>
</reference>
<sequence>MWIREPPREPPLKIKQGGARSANRELVLGV</sequence>
<proteinExistence type="predicted"/>
<comment type="caution">
    <text evidence="2">The sequence shown here is derived from an EMBL/GenBank/DDBJ whole genome shotgun (WGS) entry which is preliminary data.</text>
</comment>
<dbReference type="Proteomes" id="UP000634136">
    <property type="component" value="Unassembled WGS sequence"/>
</dbReference>
<dbReference type="AlphaFoldDB" id="A0A834WKW2"/>
<evidence type="ECO:0000313" key="2">
    <source>
        <dbReference type="EMBL" id="KAF7826732.1"/>
    </source>
</evidence>